<keyword evidence="1" id="KW-0175">Coiled coil</keyword>
<comment type="caution">
    <text evidence="3">The sequence shown here is derived from an EMBL/GenBank/DDBJ whole genome shotgun (WGS) entry which is preliminary data.</text>
</comment>
<gene>
    <name evidence="3" type="ORF">JYU34_015447</name>
</gene>
<evidence type="ECO:0000313" key="4">
    <source>
        <dbReference type="Proteomes" id="UP000823941"/>
    </source>
</evidence>
<dbReference type="SUPFAM" id="SSF57997">
    <property type="entry name" value="Tropomyosin"/>
    <property type="match status" value="1"/>
</dbReference>
<organism evidence="3 4">
    <name type="scientific">Plutella xylostella</name>
    <name type="common">Diamondback moth</name>
    <name type="synonym">Plutella maculipennis</name>
    <dbReference type="NCBI Taxonomy" id="51655"/>
    <lineage>
        <taxon>Eukaryota</taxon>
        <taxon>Metazoa</taxon>
        <taxon>Ecdysozoa</taxon>
        <taxon>Arthropoda</taxon>
        <taxon>Hexapoda</taxon>
        <taxon>Insecta</taxon>
        <taxon>Pterygota</taxon>
        <taxon>Neoptera</taxon>
        <taxon>Endopterygota</taxon>
        <taxon>Lepidoptera</taxon>
        <taxon>Glossata</taxon>
        <taxon>Ditrysia</taxon>
        <taxon>Yponomeutoidea</taxon>
        <taxon>Plutellidae</taxon>
        <taxon>Plutella</taxon>
    </lineage>
</organism>
<proteinExistence type="predicted"/>
<dbReference type="InterPro" id="IPR033545">
    <property type="entry name" value="CEP89"/>
</dbReference>
<feature type="coiled-coil region" evidence="1">
    <location>
        <begin position="10"/>
        <end position="107"/>
    </location>
</feature>
<protein>
    <submittedName>
        <fullName evidence="3">Uncharacterized protein</fullName>
    </submittedName>
</protein>
<keyword evidence="4" id="KW-1185">Reference proteome</keyword>
<evidence type="ECO:0000313" key="3">
    <source>
        <dbReference type="EMBL" id="KAG7301065.1"/>
    </source>
</evidence>
<feature type="compositionally biased region" description="Basic and acidic residues" evidence="2">
    <location>
        <begin position="360"/>
        <end position="371"/>
    </location>
</feature>
<dbReference type="EMBL" id="JAHIBW010000020">
    <property type="protein sequence ID" value="KAG7301065.1"/>
    <property type="molecule type" value="Genomic_DNA"/>
</dbReference>
<reference evidence="3 4" key="1">
    <citation type="submission" date="2021-06" db="EMBL/GenBank/DDBJ databases">
        <title>A haploid diamondback moth (Plutella xylostella L.) genome assembly resolves 31 chromosomes and identifies a diamide resistance mutation.</title>
        <authorList>
            <person name="Ward C.M."/>
            <person name="Perry K.D."/>
            <person name="Baker G."/>
            <person name="Powis K."/>
            <person name="Heckel D.G."/>
            <person name="Baxter S.W."/>
        </authorList>
    </citation>
    <scope>NUCLEOTIDE SEQUENCE [LARGE SCALE GENOMIC DNA]</scope>
    <source>
        <strain evidence="3 4">LV</strain>
        <tissue evidence="3">Single pupa</tissue>
    </source>
</reference>
<feature type="compositionally biased region" description="Basic and acidic residues" evidence="2">
    <location>
        <begin position="228"/>
        <end position="239"/>
    </location>
</feature>
<sequence length="396" mass="46265">MLSGILAPLFDAYQENLQEKENLILDYEKQFESLNKKSKQIIDENKTLHEKVSSLEEELVCVSRREKKIEGEKEMVEIEKRTLTERAEKAEAKLKEVYELYEDKMQAMLRDYETVHREYFATKNLLLASETKMSRLDAALRETTVPADLHERRVRDSPSIFATKNLLLASETKMSRLDAALRETTVPADLHERRVWDCQCLLEELKHQYQMERERKDEQLAKLQQQKSETEDRLKKASEELDKTKEELATALKNVRRSNNSAPLREALMKLSRIKSEIKAVKSRAYKSLEELERRIVLQESRAARAEAEHRREIGRAQVLLEHKESIIRSLIDNVADVEEVRLSQTNTQRLQGIVSDTSPEDKPQNKEEKRRQSKLTFAHGGYYQESRGERRGSHS</sequence>
<feature type="region of interest" description="Disordered" evidence="2">
    <location>
        <begin position="350"/>
        <end position="396"/>
    </location>
</feature>
<dbReference type="Proteomes" id="UP000823941">
    <property type="component" value="Chromosome 20"/>
</dbReference>
<feature type="region of interest" description="Disordered" evidence="2">
    <location>
        <begin position="220"/>
        <end position="239"/>
    </location>
</feature>
<evidence type="ECO:0000256" key="1">
    <source>
        <dbReference type="SAM" id="Coils"/>
    </source>
</evidence>
<evidence type="ECO:0000256" key="2">
    <source>
        <dbReference type="SAM" id="MobiDB-lite"/>
    </source>
</evidence>
<accession>A0ABQ7Q8L0</accession>
<dbReference type="PANTHER" id="PTHR36170:SF1">
    <property type="entry name" value="CENTROSOMAL PROTEIN OF 89 KDA"/>
    <property type="match status" value="1"/>
</dbReference>
<dbReference type="PANTHER" id="PTHR36170">
    <property type="entry name" value="CENTROSOMAL PROTEIN OF 89 KDA"/>
    <property type="match status" value="1"/>
</dbReference>
<name>A0ABQ7Q8L0_PLUXY</name>
<feature type="compositionally biased region" description="Basic and acidic residues" evidence="2">
    <location>
        <begin position="387"/>
        <end position="396"/>
    </location>
</feature>